<name>A0ABT9IGX3_9ACTN</name>
<dbReference type="Proteomes" id="UP001233673">
    <property type="component" value="Unassembled WGS sequence"/>
</dbReference>
<gene>
    <name evidence="1" type="ORF">QOZ88_19545</name>
</gene>
<accession>A0ABT9IGX3</accession>
<keyword evidence="2" id="KW-1185">Reference proteome</keyword>
<evidence type="ECO:0000313" key="1">
    <source>
        <dbReference type="EMBL" id="MDP5184832.1"/>
    </source>
</evidence>
<protein>
    <submittedName>
        <fullName evidence="1">Uncharacterized protein</fullName>
    </submittedName>
</protein>
<dbReference type="EMBL" id="JASNFN010000031">
    <property type="protein sequence ID" value="MDP5184832.1"/>
    <property type="molecule type" value="Genomic_DNA"/>
</dbReference>
<proteinExistence type="predicted"/>
<dbReference type="RefSeq" id="WP_306001375.1">
    <property type="nucleotide sequence ID" value="NZ_JASNFN010000031.1"/>
</dbReference>
<reference evidence="2" key="1">
    <citation type="submission" date="2023-05" db="EMBL/GenBank/DDBJ databases">
        <title>Draft genome of Pseudofrankia sp. BMG5.37.</title>
        <authorList>
            <person name="Gtari M."/>
            <person name="Ghodhbane F."/>
            <person name="Sbissi I."/>
        </authorList>
    </citation>
    <scope>NUCLEOTIDE SEQUENCE [LARGE SCALE GENOMIC DNA]</scope>
    <source>
        <strain evidence="2">BMG 814</strain>
    </source>
</reference>
<comment type="caution">
    <text evidence="1">The sequence shown here is derived from an EMBL/GenBank/DDBJ whole genome shotgun (WGS) entry which is preliminary data.</text>
</comment>
<sequence length="78" mass="8785">MRVETDGAVYLFNARPMTAIRLRRDGSHLRRDGEPLALLSWPDPVIGQGMELLLLVREDGLPTTRFTSNVRLIERGPA</sequence>
<evidence type="ECO:0000313" key="2">
    <source>
        <dbReference type="Proteomes" id="UP001233673"/>
    </source>
</evidence>
<organism evidence="1 2">
    <name type="scientific">Blastococcus carthaginiensis</name>
    <dbReference type="NCBI Taxonomy" id="3050034"/>
    <lineage>
        <taxon>Bacteria</taxon>
        <taxon>Bacillati</taxon>
        <taxon>Actinomycetota</taxon>
        <taxon>Actinomycetes</taxon>
        <taxon>Geodermatophilales</taxon>
        <taxon>Geodermatophilaceae</taxon>
        <taxon>Blastococcus</taxon>
    </lineage>
</organism>